<evidence type="ECO:0000313" key="1">
    <source>
        <dbReference type="EMBL" id="KAG8656777.1"/>
    </source>
</evidence>
<accession>A0ACB7HVF1</accession>
<proteinExistence type="predicted"/>
<dbReference type="EMBL" id="CM004389">
    <property type="protein sequence ID" value="KAG8656777.1"/>
    <property type="molecule type" value="Genomic_DNA"/>
</dbReference>
<organism evidence="1 2">
    <name type="scientific">Manihot esculenta</name>
    <name type="common">Cassava</name>
    <name type="synonym">Jatropha manihot</name>
    <dbReference type="NCBI Taxonomy" id="3983"/>
    <lineage>
        <taxon>Eukaryota</taxon>
        <taxon>Viridiplantae</taxon>
        <taxon>Streptophyta</taxon>
        <taxon>Embryophyta</taxon>
        <taxon>Tracheophyta</taxon>
        <taxon>Spermatophyta</taxon>
        <taxon>Magnoliopsida</taxon>
        <taxon>eudicotyledons</taxon>
        <taxon>Gunneridae</taxon>
        <taxon>Pentapetalae</taxon>
        <taxon>rosids</taxon>
        <taxon>fabids</taxon>
        <taxon>Malpighiales</taxon>
        <taxon>Euphorbiaceae</taxon>
        <taxon>Crotonoideae</taxon>
        <taxon>Manihoteae</taxon>
        <taxon>Manihot</taxon>
    </lineage>
</organism>
<keyword evidence="2" id="KW-1185">Reference proteome</keyword>
<comment type="caution">
    <text evidence="1">The sequence shown here is derived from an EMBL/GenBank/DDBJ whole genome shotgun (WGS) entry which is preliminary data.</text>
</comment>
<name>A0ACB7HVF1_MANES</name>
<sequence>MATEKILSSKPHFLQPVLPGFKHQQFSIPVSFFKYLKGQKCERAILRGRTGKIWPVKINSRSFEDGWKDFVEDHDLHVGDFLVFRHEGEMVFDVMVFESSACLREYPSFPAKEFDIKEEEIEFQEEQLAQKSSPEKYNKKEQNRTTLQGKAATSVHEQHYFVVKLTSYSAKRCKLHIPIKFARTHGLCNSNCKMILMNEKGRSWPAVSWNKKSDGQVYIGRGWTSFRDANNLKAGDSFIFKHIEKQKIPTFKFHRLLQANTEAKMEPTYQEVHAGSLSIRHHHISVSKKKTAEEVEKECRPRKPKKKQQCATNYEVKASSSVLEQPYFVAKVTSYGACRSILYIPTTFARLNNLNNRRCKMILVDAKGRSWPAKLWHKTSDGRAYIHDWNAFRVANDLHPGDSFILELVDKGEMPVFKMSMMKVNTKTDSEMIHQDGEASSSSIRHPYFYVTVKAYHIQNSYLQIPSDFARRNDLIGKCSEMILTNERGNSWVVSLETGKDGKVYIGCGWSEFAKANGLRERNIFMLELVEGGNKPAMKFYGVEQRTAGNKISYKDSAQRISFENCEDVKPIIQHPE</sequence>
<gene>
    <name evidence="1" type="ORF">MANES_03G005400v8</name>
</gene>
<evidence type="ECO:0000313" key="2">
    <source>
        <dbReference type="Proteomes" id="UP000091857"/>
    </source>
</evidence>
<reference evidence="2" key="1">
    <citation type="journal article" date="2016" name="Nat. Biotechnol.">
        <title>Sequencing wild and cultivated cassava and related species reveals extensive interspecific hybridization and genetic diversity.</title>
        <authorList>
            <person name="Bredeson J.V."/>
            <person name="Lyons J.B."/>
            <person name="Prochnik S.E."/>
            <person name="Wu G.A."/>
            <person name="Ha C.M."/>
            <person name="Edsinger-Gonzales E."/>
            <person name="Grimwood J."/>
            <person name="Schmutz J."/>
            <person name="Rabbi I.Y."/>
            <person name="Egesi C."/>
            <person name="Nauluvula P."/>
            <person name="Lebot V."/>
            <person name="Ndunguru J."/>
            <person name="Mkamilo G."/>
            <person name="Bart R.S."/>
            <person name="Setter T.L."/>
            <person name="Gleadow R.M."/>
            <person name="Kulakow P."/>
            <person name="Ferguson M.E."/>
            <person name="Rounsley S."/>
            <person name="Rokhsar D.S."/>
        </authorList>
    </citation>
    <scope>NUCLEOTIDE SEQUENCE [LARGE SCALE GENOMIC DNA]</scope>
    <source>
        <strain evidence="2">cv. AM560-2</strain>
    </source>
</reference>
<dbReference type="Proteomes" id="UP000091857">
    <property type="component" value="Chromosome 3"/>
</dbReference>
<protein>
    <submittedName>
        <fullName evidence="1">Uncharacterized protein</fullName>
    </submittedName>
</protein>